<dbReference type="SMART" id="SM00343">
    <property type="entry name" value="ZnF_C2HC"/>
    <property type="match status" value="1"/>
</dbReference>
<evidence type="ECO:0000313" key="5">
    <source>
        <dbReference type="Proteomes" id="UP000325315"/>
    </source>
</evidence>
<feature type="region of interest" description="Disordered" evidence="2">
    <location>
        <begin position="50"/>
        <end position="71"/>
    </location>
</feature>
<sequence length="445" mass="50722">MCKRFEEGLNEEIRLLVGIIELKEFVVLFDRACKAEELCKEKRKADFEARDSRKRFTGKSHQSTSKKFRENHPRSTAFAGISIRDKDVIYFSSKPQATSVTSVGSARNAGPECKHCNKRHYGECRLVSRDCFKCGSLDHYLRDCPEKFTAEREQPAKARAPARAYAIRAWEEASSPENCPLMIRGYCCRDDLMLLPFDEFDVILGMDWLIKHDAITIELKCQNSDILRIKSDYSNELPIVILSMLAQKYLKKGYDAYLAYILDTKVSESKIEFAPVVCEFSDVFLEELSGLPPIREVEFGIELVPETTPILVAPYRMAPTELKELKPQFQELTDRGFVQPSYSPLGAPVLFVKKKDGMRMCIDYRQLNKSFEQLKVLLTKAPVLVQPETGKEFVIYSDASLNGLGCVLMQEGKVIAYASRHLKPHEKNYPTHDLELAAIVFALKI</sequence>
<keyword evidence="1" id="KW-0862">Zinc</keyword>
<keyword evidence="5" id="KW-1185">Reference proteome</keyword>
<organism evidence="4 5">
    <name type="scientific">Gossypium australe</name>
    <dbReference type="NCBI Taxonomy" id="47621"/>
    <lineage>
        <taxon>Eukaryota</taxon>
        <taxon>Viridiplantae</taxon>
        <taxon>Streptophyta</taxon>
        <taxon>Embryophyta</taxon>
        <taxon>Tracheophyta</taxon>
        <taxon>Spermatophyta</taxon>
        <taxon>Magnoliopsida</taxon>
        <taxon>eudicotyledons</taxon>
        <taxon>Gunneridae</taxon>
        <taxon>Pentapetalae</taxon>
        <taxon>rosids</taxon>
        <taxon>malvids</taxon>
        <taxon>Malvales</taxon>
        <taxon>Malvaceae</taxon>
        <taxon>Malvoideae</taxon>
        <taxon>Gossypium</taxon>
    </lineage>
</organism>
<dbReference type="Pfam" id="PF08284">
    <property type="entry name" value="RVP_2"/>
    <property type="match status" value="1"/>
</dbReference>
<protein>
    <submittedName>
        <fullName evidence="4">Transposon Ty3-G Gag-Pol polyprotein</fullName>
    </submittedName>
</protein>
<dbReference type="Pfam" id="PF00098">
    <property type="entry name" value="zf-CCHC"/>
    <property type="match status" value="1"/>
</dbReference>
<name>A0A5B6VW58_9ROSI</name>
<dbReference type="Proteomes" id="UP000325315">
    <property type="component" value="Unassembled WGS sequence"/>
</dbReference>
<dbReference type="PROSITE" id="PS50158">
    <property type="entry name" value="ZF_CCHC"/>
    <property type="match status" value="1"/>
</dbReference>
<accession>A0A5B6VW58</accession>
<dbReference type="GO" id="GO:0003676">
    <property type="term" value="F:nucleic acid binding"/>
    <property type="evidence" value="ECO:0007669"/>
    <property type="project" value="InterPro"/>
</dbReference>
<dbReference type="InterPro" id="IPR001878">
    <property type="entry name" value="Znf_CCHC"/>
</dbReference>
<evidence type="ECO:0000256" key="1">
    <source>
        <dbReference type="PROSITE-ProRule" id="PRU00047"/>
    </source>
</evidence>
<dbReference type="PANTHER" id="PTHR15503">
    <property type="entry name" value="LDOC1 RELATED"/>
    <property type="match status" value="1"/>
</dbReference>
<evidence type="ECO:0000259" key="3">
    <source>
        <dbReference type="PROSITE" id="PS50158"/>
    </source>
</evidence>
<keyword evidence="1" id="KW-0479">Metal-binding</keyword>
<dbReference type="EMBL" id="SMMG02000005">
    <property type="protein sequence ID" value="KAA3473440.1"/>
    <property type="molecule type" value="Genomic_DNA"/>
</dbReference>
<reference evidence="5" key="1">
    <citation type="journal article" date="2019" name="Plant Biotechnol. J.">
        <title>Genome sequencing of the Australian wild diploid species Gossypium australe highlights disease resistance and delayed gland morphogenesis.</title>
        <authorList>
            <person name="Cai Y."/>
            <person name="Cai X."/>
            <person name="Wang Q."/>
            <person name="Wang P."/>
            <person name="Zhang Y."/>
            <person name="Cai C."/>
            <person name="Xu Y."/>
            <person name="Wang K."/>
            <person name="Zhou Z."/>
            <person name="Wang C."/>
            <person name="Geng S."/>
            <person name="Li B."/>
            <person name="Dong Q."/>
            <person name="Hou Y."/>
            <person name="Wang H."/>
            <person name="Ai P."/>
            <person name="Liu Z."/>
            <person name="Yi F."/>
            <person name="Sun M."/>
            <person name="An G."/>
            <person name="Cheng J."/>
            <person name="Zhang Y."/>
            <person name="Shi Q."/>
            <person name="Xie Y."/>
            <person name="Shi X."/>
            <person name="Chang Y."/>
            <person name="Huang F."/>
            <person name="Chen Y."/>
            <person name="Hong S."/>
            <person name="Mi L."/>
            <person name="Sun Q."/>
            <person name="Zhang L."/>
            <person name="Zhou B."/>
            <person name="Peng R."/>
            <person name="Zhang X."/>
            <person name="Liu F."/>
        </authorList>
    </citation>
    <scope>NUCLEOTIDE SEQUENCE [LARGE SCALE GENOMIC DNA]</scope>
    <source>
        <strain evidence="5">cv. PA1801</strain>
    </source>
</reference>
<dbReference type="OrthoDB" id="1751572at2759"/>
<dbReference type="Gene3D" id="4.10.60.10">
    <property type="entry name" value="Zinc finger, CCHC-type"/>
    <property type="match status" value="1"/>
</dbReference>
<dbReference type="PANTHER" id="PTHR15503:SF45">
    <property type="entry name" value="RNA-DIRECTED DNA POLYMERASE HOMOLOG"/>
    <property type="match status" value="1"/>
</dbReference>
<gene>
    <name evidence="4" type="ORF">EPI10_023815</name>
</gene>
<dbReference type="InterPro" id="IPR041577">
    <property type="entry name" value="RT_RNaseH_2"/>
</dbReference>
<dbReference type="AlphaFoldDB" id="A0A5B6VW58"/>
<dbReference type="Gene3D" id="3.10.10.10">
    <property type="entry name" value="HIV Type 1 Reverse Transcriptase, subunit A, domain 1"/>
    <property type="match status" value="1"/>
</dbReference>
<proteinExistence type="predicted"/>
<dbReference type="Pfam" id="PF17919">
    <property type="entry name" value="RT_RNaseH_2"/>
    <property type="match status" value="1"/>
</dbReference>
<dbReference type="GO" id="GO:0008270">
    <property type="term" value="F:zinc ion binding"/>
    <property type="evidence" value="ECO:0007669"/>
    <property type="project" value="UniProtKB-KW"/>
</dbReference>
<dbReference type="InterPro" id="IPR043502">
    <property type="entry name" value="DNA/RNA_pol_sf"/>
</dbReference>
<dbReference type="InterPro" id="IPR032567">
    <property type="entry name" value="RTL1-rel"/>
</dbReference>
<evidence type="ECO:0000256" key="2">
    <source>
        <dbReference type="SAM" id="MobiDB-lite"/>
    </source>
</evidence>
<comment type="caution">
    <text evidence="4">The sequence shown here is derived from an EMBL/GenBank/DDBJ whole genome shotgun (WGS) entry which is preliminary data.</text>
</comment>
<dbReference type="SUPFAM" id="SSF56672">
    <property type="entry name" value="DNA/RNA polymerases"/>
    <property type="match status" value="1"/>
</dbReference>
<keyword evidence="1" id="KW-0863">Zinc-finger</keyword>
<feature type="domain" description="CCHC-type" evidence="3">
    <location>
        <begin position="131"/>
        <end position="146"/>
    </location>
</feature>
<evidence type="ECO:0000313" key="4">
    <source>
        <dbReference type="EMBL" id="KAA3473440.1"/>
    </source>
</evidence>